<proteinExistence type="predicted"/>
<reference evidence="1 2" key="1">
    <citation type="submission" date="2020-06" db="EMBL/GenBank/DDBJ databases">
        <title>Synonyms of Asaia species.</title>
        <authorList>
            <person name="Sombolestani A."/>
        </authorList>
    </citation>
    <scope>NUCLEOTIDE SEQUENCE [LARGE SCALE GENOMIC DNA]</scope>
    <source>
        <strain evidence="1 2">LMG 27047</strain>
    </source>
</reference>
<keyword evidence="2" id="KW-1185">Reference proteome</keyword>
<evidence type="ECO:0000313" key="1">
    <source>
        <dbReference type="EMBL" id="NVN45997.1"/>
    </source>
</evidence>
<dbReference type="EMBL" id="JABXXV010000002">
    <property type="protein sequence ID" value="NVN45997.1"/>
    <property type="molecule type" value="Genomic_DNA"/>
</dbReference>
<dbReference type="RefSeq" id="WP_267311387.1">
    <property type="nucleotide sequence ID" value="NZ_JABXXV010000002.1"/>
</dbReference>
<comment type="caution">
    <text evidence="1">The sequence shown here is derived from an EMBL/GenBank/DDBJ whole genome shotgun (WGS) entry which is preliminary data.</text>
</comment>
<dbReference type="Proteomes" id="UP001516351">
    <property type="component" value="Unassembled WGS sequence"/>
</dbReference>
<sequence>MSDLYEVYFHTPKSECPDIHEYSETEMRKTIILLVSTLLCGCETQIRLKSFQKTDAPISESHRVFFFSNMIDEKEHHDRILYEDFSKEFEKCNIKTDVFYYGQLRLDWKKELHTATEKFQPDKIITIRSDNLEMGAYNYIMSEDLYVNVYQIPGKKIWSGRYSVGVGSLLMGKKKGLQSRFDTPKITDTIFHDFHSAGLFLNCDARTEPKDATTQVAK</sequence>
<gene>
    <name evidence="1" type="ORF">HW542_04135</name>
</gene>
<evidence type="ECO:0000313" key="2">
    <source>
        <dbReference type="Proteomes" id="UP001516351"/>
    </source>
</evidence>
<evidence type="ECO:0008006" key="3">
    <source>
        <dbReference type="Google" id="ProtNLM"/>
    </source>
</evidence>
<organism evidence="1 2">
    <name type="scientific">Asaia spathodeae</name>
    <dbReference type="NCBI Taxonomy" id="657016"/>
    <lineage>
        <taxon>Bacteria</taxon>
        <taxon>Pseudomonadati</taxon>
        <taxon>Pseudomonadota</taxon>
        <taxon>Alphaproteobacteria</taxon>
        <taxon>Acetobacterales</taxon>
        <taxon>Acetobacteraceae</taxon>
        <taxon>Asaia</taxon>
    </lineage>
</organism>
<protein>
    <recommendedName>
        <fullName evidence="3">Lipoprotein</fullName>
    </recommendedName>
</protein>
<accession>A0ABX2P245</accession>
<name>A0ABX2P245_9PROT</name>